<name>A0A3M4S8I9_PSEA0</name>
<proteinExistence type="predicted"/>
<sequence length="96" mass="10729">MIYLTWTIVCFYRGLAVSIAGMALAYLLSADPATVTFSEFLTFFQDKAVQRLIFLIAGLVGACLLVFKWTSHRNPYAVHAYRDASASKAMDSEQRP</sequence>
<dbReference type="AlphaFoldDB" id="A0A3M4S8I9"/>
<reference evidence="2 3" key="1">
    <citation type="submission" date="2018-08" db="EMBL/GenBank/DDBJ databases">
        <title>Recombination of ecologically and evolutionarily significant loci maintains genetic cohesion in the Pseudomonas syringae species complex.</title>
        <authorList>
            <person name="Dillon M."/>
            <person name="Thakur S."/>
            <person name="Almeida R.N.D."/>
            <person name="Weir B.S."/>
            <person name="Guttman D.S."/>
        </authorList>
    </citation>
    <scope>NUCLEOTIDE SEQUENCE [LARGE SCALE GENOMIC DNA]</scope>
    <source>
        <strain evidence="2 3">ICMP 5931</strain>
    </source>
</reference>
<feature type="transmembrane region" description="Helical" evidence="1">
    <location>
        <begin position="48"/>
        <end position="67"/>
    </location>
</feature>
<keyword evidence="1" id="KW-1133">Transmembrane helix</keyword>
<dbReference type="Proteomes" id="UP000271097">
    <property type="component" value="Unassembled WGS sequence"/>
</dbReference>
<accession>A0A3M4S8I9</accession>
<gene>
    <name evidence="2" type="ORF">ALP90_200077</name>
</gene>
<dbReference type="RefSeq" id="WP_122310956.1">
    <property type="nucleotide sequence ID" value="NZ_RBRS01000376.1"/>
</dbReference>
<organism evidence="2 3">
    <name type="scientific">Pseudomonas amygdali pv. ulmi</name>
    <dbReference type="NCBI Taxonomy" id="251720"/>
    <lineage>
        <taxon>Bacteria</taxon>
        <taxon>Pseudomonadati</taxon>
        <taxon>Pseudomonadota</taxon>
        <taxon>Gammaproteobacteria</taxon>
        <taxon>Pseudomonadales</taxon>
        <taxon>Pseudomonadaceae</taxon>
        <taxon>Pseudomonas</taxon>
        <taxon>Pseudomonas amygdali</taxon>
    </lineage>
</organism>
<dbReference type="EMBL" id="RBRS01000376">
    <property type="protein sequence ID" value="RMR11247.1"/>
    <property type="molecule type" value="Genomic_DNA"/>
</dbReference>
<evidence type="ECO:0000256" key="1">
    <source>
        <dbReference type="SAM" id="Phobius"/>
    </source>
</evidence>
<protein>
    <submittedName>
        <fullName evidence="2">Uncharacterized protein</fullName>
    </submittedName>
</protein>
<keyword evidence="1" id="KW-0812">Transmembrane</keyword>
<evidence type="ECO:0000313" key="3">
    <source>
        <dbReference type="Proteomes" id="UP000271097"/>
    </source>
</evidence>
<feature type="transmembrane region" description="Helical" evidence="1">
    <location>
        <begin position="7"/>
        <end position="28"/>
    </location>
</feature>
<evidence type="ECO:0000313" key="2">
    <source>
        <dbReference type="EMBL" id="RMR11247.1"/>
    </source>
</evidence>
<keyword evidence="1" id="KW-0472">Membrane</keyword>
<comment type="caution">
    <text evidence="2">The sequence shown here is derived from an EMBL/GenBank/DDBJ whole genome shotgun (WGS) entry which is preliminary data.</text>
</comment>